<dbReference type="InterPro" id="IPR013103">
    <property type="entry name" value="RVT_2"/>
</dbReference>
<comment type="caution">
    <text evidence="2">The sequence shown here is derived from an EMBL/GenBank/DDBJ whole genome shotgun (WGS) entry which is preliminary data.</text>
</comment>
<evidence type="ECO:0000313" key="3">
    <source>
        <dbReference type="Proteomes" id="UP001151760"/>
    </source>
</evidence>
<dbReference type="EMBL" id="BQNB010021842">
    <property type="protein sequence ID" value="GJU10600.1"/>
    <property type="molecule type" value="Genomic_DNA"/>
</dbReference>
<accession>A0ABQ5JEV6</accession>
<protein>
    <submittedName>
        <fullName evidence="2">Retrovirus-related pol polyprotein from transposon TNT 1-94</fullName>
    </submittedName>
</protein>
<reference evidence="2" key="1">
    <citation type="journal article" date="2022" name="Int. J. Mol. Sci.">
        <title>Draft Genome of Tanacetum Coccineum: Genomic Comparison of Closely Related Tanacetum-Family Plants.</title>
        <authorList>
            <person name="Yamashiro T."/>
            <person name="Shiraishi A."/>
            <person name="Nakayama K."/>
            <person name="Satake H."/>
        </authorList>
    </citation>
    <scope>NUCLEOTIDE SEQUENCE</scope>
</reference>
<name>A0ABQ5JEV6_9ASTR</name>
<evidence type="ECO:0000313" key="2">
    <source>
        <dbReference type="EMBL" id="GJU10600.1"/>
    </source>
</evidence>
<dbReference type="Pfam" id="PF07727">
    <property type="entry name" value="RVT_2"/>
    <property type="match status" value="1"/>
</dbReference>
<dbReference type="Proteomes" id="UP001151760">
    <property type="component" value="Unassembled WGS sequence"/>
</dbReference>
<reference evidence="2" key="2">
    <citation type="submission" date="2022-01" db="EMBL/GenBank/DDBJ databases">
        <authorList>
            <person name="Yamashiro T."/>
            <person name="Shiraishi A."/>
            <person name="Satake H."/>
            <person name="Nakayama K."/>
        </authorList>
    </citation>
    <scope>NUCLEOTIDE SEQUENCE</scope>
</reference>
<organism evidence="2 3">
    <name type="scientific">Tanacetum coccineum</name>
    <dbReference type="NCBI Taxonomy" id="301880"/>
    <lineage>
        <taxon>Eukaryota</taxon>
        <taxon>Viridiplantae</taxon>
        <taxon>Streptophyta</taxon>
        <taxon>Embryophyta</taxon>
        <taxon>Tracheophyta</taxon>
        <taxon>Spermatophyta</taxon>
        <taxon>Magnoliopsida</taxon>
        <taxon>eudicotyledons</taxon>
        <taxon>Gunneridae</taxon>
        <taxon>Pentapetalae</taxon>
        <taxon>asterids</taxon>
        <taxon>campanulids</taxon>
        <taxon>Asterales</taxon>
        <taxon>Asteraceae</taxon>
        <taxon>Asteroideae</taxon>
        <taxon>Anthemideae</taxon>
        <taxon>Anthemidinae</taxon>
        <taxon>Tanacetum</taxon>
    </lineage>
</organism>
<sequence>MHTRKGRQFLEFNTDQGRSRLLREARNLLSPNGVRVRRRSSNNWIIIRRGIPLQIYQFKTVRTTLPEVGTGAGLLCEQVGCIGSLSLGYWLHYEEEELEVLDMHTRSRVVSTFKSSLGLVTVLPGSVPDPEVEAVQELELEQKLGSSCLRAMLGQYPLVQQHQMKQLGWKSSRDLIAERFVVLEGWEELSAEFGYKIVPQFEWIEGVLFLAMFGRLLDREWKKISLIVAIGSLGVLFVEELPEMGYSIRRGSITTGGPSGGGEPKNVNEALTDDSWIVAMQEELNQFIANDIWELVPQPRNMTIIGTKWVFRNKLDKNGVVSRNKTRLVAQGYNHQEGINYDETYAPVARLESISM</sequence>
<keyword evidence="3" id="KW-1185">Reference proteome</keyword>
<proteinExistence type="predicted"/>
<evidence type="ECO:0000259" key="1">
    <source>
        <dbReference type="Pfam" id="PF07727"/>
    </source>
</evidence>
<feature type="domain" description="Reverse transcriptase Ty1/copia-type" evidence="1">
    <location>
        <begin position="290"/>
        <end position="355"/>
    </location>
</feature>
<gene>
    <name evidence="2" type="ORF">Tco_1132996</name>
</gene>